<organism evidence="5 6">
    <name type="scientific">Oricola thermophila</name>
    <dbReference type="NCBI Taxonomy" id="2742145"/>
    <lineage>
        <taxon>Bacteria</taxon>
        <taxon>Pseudomonadati</taxon>
        <taxon>Pseudomonadota</taxon>
        <taxon>Alphaproteobacteria</taxon>
        <taxon>Hyphomicrobiales</taxon>
        <taxon>Ahrensiaceae</taxon>
        <taxon>Oricola</taxon>
    </lineage>
</organism>
<gene>
    <name evidence="5" type="ORF">HTY61_16010</name>
</gene>
<feature type="domain" description="Transglycosylase SLT" evidence="4">
    <location>
        <begin position="64"/>
        <end position="164"/>
    </location>
</feature>
<evidence type="ECO:0000256" key="3">
    <source>
        <dbReference type="SAM" id="SignalP"/>
    </source>
</evidence>
<dbReference type="PANTHER" id="PTHR37423:SF2">
    <property type="entry name" value="MEMBRANE-BOUND LYTIC MUREIN TRANSGLYCOSYLASE C"/>
    <property type="match status" value="1"/>
</dbReference>
<dbReference type="PANTHER" id="PTHR37423">
    <property type="entry name" value="SOLUBLE LYTIC MUREIN TRANSGLYCOSYLASE-RELATED"/>
    <property type="match status" value="1"/>
</dbReference>
<comment type="similarity">
    <text evidence="2">Belongs to the virb1 family.</text>
</comment>
<comment type="similarity">
    <text evidence="1">Belongs to the transglycosylase Slt family.</text>
</comment>
<dbReference type="InterPro" id="IPR008258">
    <property type="entry name" value="Transglycosylase_SLT_dom_1"/>
</dbReference>
<dbReference type="AlphaFoldDB" id="A0A6N1VGD3"/>
<evidence type="ECO:0000313" key="6">
    <source>
        <dbReference type="Proteomes" id="UP000509367"/>
    </source>
</evidence>
<evidence type="ECO:0000256" key="1">
    <source>
        <dbReference type="ARBA" id="ARBA00007734"/>
    </source>
</evidence>
<protein>
    <submittedName>
        <fullName evidence="5">Lytic transglycosylase domain-containing protein</fullName>
    </submittedName>
</protein>
<name>A0A6N1VGD3_9HYPH</name>
<keyword evidence="6" id="KW-1185">Reference proteome</keyword>
<keyword evidence="3" id="KW-0732">Signal</keyword>
<dbReference type="KEGG" id="orm:HTY61_16010"/>
<dbReference type="Gene3D" id="1.10.530.10">
    <property type="match status" value="1"/>
</dbReference>
<evidence type="ECO:0000313" key="5">
    <source>
        <dbReference type="EMBL" id="QKV19848.1"/>
    </source>
</evidence>
<dbReference type="SUPFAM" id="SSF53955">
    <property type="entry name" value="Lysozyme-like"/>
    <property type="match status" value="1"/>
</dbReference>
<dbReference type="InterPro" id="IPR023346">
    <property type="entry name" value="Lysozyme-like_dom_sf"/>
</dbReference>
<dbReference type="Pfam" id="PF01464">
    <property type="entry name" value="SLT"/>
    <property type="match status" value="1"/>
</dbReference>
<feature type="chain" id="PRO_5026981434" evidence="3">
    <location>
        <begin position="25"/>
        <end position="306"/>
    </location>
</feature>
<evidence type="ECO:0000259" key="4">
    <source>
        <dbReference type="Pfam" id="PF01464"/>
    </source>
</evidence>
<dbReference type="CDD" id="cd00254">
    <property type="entry name" value="LT-like"/>
    <property type="match status" value="1"/>
</dbReference>
<accession>A0A6N1VGD3</accession>
<reference evidence="5 6" key="1">
    <citation type="submission" date="2020-06" db="EMBL/GenBank/DDBJ databases">
        <title>Oricola thermophila sp. nov. isolated from a tidal sediments.</title>
        <authorList>
            <person name="Kwon K.K."/>
            <person name="Yang S.-H."/>
            <person name="Park M.-J."/>
        </authorList>
    </citation>
    <scope>NUCLEOTIDE SEQUENCE [LARGE SCALE GENOMIC DNA]</scope>
    <source>
        <strain evidence="5 6">MEBiC13590</strain>
    </source>
</reference>
<dbReference type="RefSeq" id="WP_175277739.1">
    <property type="nucleotide sequence ID" value="NZ_CP054836.1"/>
</dbReference>
<evidence type="ECO:0000256" key="2">
    <source>
        <dbReference type="ARBA" id="ARBA00009387"/>
    </source>
</evidence>
<feature type="signal peptide" evidence="3">
    <location>
        <begin position="1"/>
        <end position="24"/>
    </location>
</feature>
<dbReference type="Proteomes" id="UP000509367">
    <property type="component" value="Chromosome"/>
</dbReference>
<proteinExistence type="inferred from homology"/>
<sequence>MRRGPTGFVRAAALLLLIVFPAAAQDRDVRVVLPLQLDAKPTDDFERIAPDRAKPVDTNRICELVEAAATENNLPPAFLARVIWKESRFDPGHVSRTGERGISQFGPGLAFERGLRDSFDAAEAIPALAAYLAELRDRFGNIGLAAAAWDAGEGQVTRWLEKGGFLPIRTEDYLLAVLGELPIVYRGTGTEIAVPPLQQGRTFAESCPDIPRLGDAILLSDADRPAWGAQVAGHFNRENALKQWTLLKERHPRLLDGLEPAIFGARSHLGRNRIHVVQIPAESRAEAAAFCARMRAAGEACVVTRN</sequence>
<dbReference type="EMBL" id="CP054836">
    <property type="protein sequence ID" value="QKV19848.1"/>
    <property type="molecule type" value="Genomic_DNA"/>
</dbReference>